<gene>
    <name evidence="1" type="ORF">ALO71_02944</name>
</gene>
<dbReference type="EMBL" id="LJQG01000039">
    <property type="protein sequence ID" value="KPX23589.1"/>
    <property type="molecule type" value="Genomic_DNA"/>
</dbReference>
<comment type="caution">
    <text evidence="1">The sequence shown here is derived from an EMBL/GenBank/DDBJ whole genome shotgun (WGS) entry which is preliminary data.</text>
</comment>
<dbReference type="AlphaFoldDB" id="A0A0P9SBN3"/>
<dbReference type="RefSeq" id="WP_155516233.1">
    <property type="nucleotide sequence ID" value="NZ_JYHG01000064.1"/>
</dbReference>
<dbReference type="PATRIC" id="fig|235272.12.peg.4038"/>
<name>A0A0P9SBN3_PSEA0</name>
<evidence type="ECO:0000313" key="1">
    <source>
        <dbReference type="EMBL" id="KPX23589.1"/>
    </source>
</evidence>
<sequence length="51" mass="6016">MPASEAQSSRLERLRLLRCRDLAPEESTGYLIEMGWSLILYWWQCRISRSG</sequence>
<accession>A0A0P9SBN3</accession>
<protein>
    <submittedName>
        <fullName evidence="1">Uncharacterized protein</fullName>
    </submittedName>
</protein>
<proteinExistence type="predicted"/>
<evidence type="ECO:0000313" key="2">
    <source>
        <dbReference type="Proteomes" id="UP000050346"/>
    </source>
</evidence>
<organism evidence="1 2">
    <name type="scientific">Pseudomonas amygdali pv. dendropanacis</name>
    <dbReference type="NCBI Taxonomy" id="235272"/>
    <lineage>
        <taxon>Bacteria</taxon>
        <taxon>Pseudomonadati</taxon>
        <taxon>Pseudomonadota</taxon>
        <taxon>Gammaproteobacteria</taxon>
        <taxon>Pseudomonadales</taxon>
        <taxon>Pseudomonadaceae</taxon>
        <taxon>Pseudomonas</taxon>
        <taxon>Pseudomonas amygdali</taxon>
    </lineage>
</organism>
<dbReference type="Proteomes" id="UP000050346">
    <property type="component" value="Unassembled WGS sequence"/>
</dbReference>
<reference evidence="1 2" key="1">
    <citation type="submission" date="2015-09" db="EMBL/GenBank/DDBJ databases">
        <title>Genome announcement of multiple Pseudomonas syringae strains.</title>
        <authorList>
            <person name="Thakur S."/>
            <person name="Wang P.W."/>
            <person name="Gong Y."/>
            <person name="Weir B.S."/>
            <person name="Guttman D.S."/>
        </authorList>
    </citation>
    <scope>NUCLEOTIDE SEQUENCE [LARGE SCALE GENOMIC DNA]</scope>
    <source>
        <strain evidence="1 2">ICMP9150</strain>
    </source>
</reference>